<accession>A0AAD4Q9L7</accession>
<evidence type="ECO:0000313" key="3">
    <source>
        <dbReference type="Proteomes" id="UP001201163"/>
    </source>
</evidence>
<dbReference type="Proteomes" id="UP001201163">
    <property type="component" value="Unassembled WGS sequence"/>
</dbReference>
<comment type="caution">
    <text evidence="2">The sequence shown here is derived from an EMBL/GenBank/DDBJ whole genome shotgun (WGS) entry which is preliminary data.</text>
</comment>
<reference evidence="2" key="1">
    <citation type="submission" date="2022-01" db="EMBL/GenBank/DDBJ databases">
        <title>Comparative genomics reveals a dynamic genome evolution in the ectomycorrhizal milk-cap (Lactarius) mushrooms.</title>
        <authorList>
            <consortium name="DOE Joint Genome Institute"/>
            <person name="Lebreton A."/>
            <person name="Tang N."/>
            <person name="Kuo A."/>
            <person name="LaButti K."/>
            <person name="Drula E."/>
            <person name="Barry K."/>
            <person name="Clum A."/>
            <person name="Lipzen A."/>
            <person name="Mousain D."/>
            <person name="Ng V."/>
            <person name="Wang R."/>
            <person name="Wang X."/>
            <person name="Dai Y."/>
            <person name="Henrissat B."/>
            <person name="Grigoriev I.V."/>
            <person name="Guerin-Laguette A."/>
            <person name="Yu F."/>
            <person name="Martin F.M."/>
        </authorList>
    </citation>
    <scope>NUCLEOTIDE SEQUENCE</scope>
    <source>
        <strain evidence="2">QP</strain>
    </source>
</reference>
<gene>
    <name evidence="2" type="ORF">EDB92DRAFT_1951792</name>
</gene>
<name>A0AAD4Q9L7_9AGAM</name>
<keyword evidence="3" id="KW-1185">Reference proteome</keyword>
<evidence type="ECO:0000256" key="1">
    <source>
        <dbReference type="SAM" id="MobiDB-lite"/>
    </source>
</evidence>
<evidence type="ECO:0000313" key="2">
    <source>
        <dbReference type="EMBL" id="KAH8983232.1"/>
    </source>
</evidence>
<protein>
    <submittedName>
        <fullName evidence="2">Uncharacterized protein</fullName>
    </submittedName>
</protein>
<sequence length="239" mass="26224">MELLKIVEKHLPIGSGGWEAVKKEYNKLSRPSRTNASGGVTKFTTENNQHEQDIRLLKQKFDKLVNTAMEKPTSEANQSLLLEAALRVHEKLQNKSGTAVLLDGDTSEEEREAKGKARLGVANAHEIIHLASDGDSNGEGKLKGPKKGKAVKSNFIVKAYQTANPLETKTCKAQVSTSQAADTIAAIGSYFSPDCEHERDNSSLNLFQFQSTLTELQEVHFVTPPLALVRLGHERAFTT</sequence>
<dbReference type="AlphaFoldDB" id="A0AAD4Q9L7"/>
<dbReference type="EMBL" id="JAKELL010000091">
    <property type="protein sequence ID" value="KAH8983232.1"/>
    <property type="molecule type" value="Genomic_DNA"/>
</dbReference>
<feature type="compositionally biased region" description="Polar residues" evidence="1">
    <location>
        <begin position="29"/>
        <end position="47"/>
    </location>
</feature>
<organism evidence="2 3">
    <name type="scientific">Lactarius akahatsu</name>
    <dbReference type="NCBI Taxonomy" id="416441"/>
    <lineage>
        <taxon>Eukaryota</taxon>
        <taxon>Fungi</taxon>
        <taxon>Dikarya</taxon>
        <taxon>Basidiomycota</taxon>
        <taxon>Agaricomycotina</taxon>
        <taxon>Agaricomycetes</taxon>
        <taxon>Russulales</taxon>
        <taxon>Russulaceae</taxon>
        <taxon>Lactarius</taxon>
    </lineage>
</organism>
<proteinExistence type="predicted"/>
<feature type="region of interest" description="Disordered" evidence="1">
    <location>
        <begin position="28"/>
        <end position="48"/>
    </location>
</feature>